<name>A0A8H8SW54_9AGAM</name>
<reference evidence="2" key="1">
    <citation type="submission" date="2020-05" db="EMBL/GenBank/DDBJ databases">
        <title>Evolutionary and genomic comparisons of hybrid uninucleate and nonhybrid Rhizoctonia fungi.</title>
        <authorList>
            <person name="Li C."/>
            <person name="Chen X."/>
        </authorList>
    </citation>
    <scope>NUCLEOTIDE SEQUENCE</scope>
    <source>
        <strain evidence="2">AG-1 IA</strain>
    </source>
</reference>
<dbReference type="AlphaFoldDB" id="A0A8H8SW54"/>
<accession>A0A8H8SW54</accession>
<dbReference type="InterPro" id="IPR002921">
    <property type="entry name" value="Fungal_lipase-type"/>
</dbReference>
<evidence type="ECO:0000313" key="3">
    <source>
        <dbReference type="Proteomes" id="UP000650533"/>
    </source>
</evidence>
<dbReference type="GO" id="GO:0006629">
    <property type="term" value="P:lipid metabolic process"/>
    <property type="evidence" value="ECO:0007669"/>
    <property type="project" value="InterPro"/>
</dbReference>
<dbReference type="GeneID" id="67027934"/>
<dbReference type="SUPFAM" id="SSF53474">
    <property type="entry name" value="alpha/beta-Hydrolases"/>
    <property type="match status" value="1"/>
</dbReference>
<feature type="domain" description="Fungal lipase-type" evidence="1">
    <location>
        <begin position="203"/>
        <end position="228"/>
    </location>
</feature>
<dbReference type="RefSeq" id="XP_043180903.1">
    <property type="nucleotide sequence ID" value="XM_043325471.1"/>
</dbReference>
<protein>
    <submittedName>
        <fullName evidence="2">Lipase (Class 3)</fullName>
    </submittedName>
</protein>
<sequence>MATAPEPTSSDGSNYDVFQQVFQLSAASNIVRKCKGNSEDLQRKMADNLPQALSSAGAGWEVVWGPVIWKAQPNRRNTPYGNAWYVAKNDSVVFEDGKSYPTYVVAIAGTSGMYDIIYEDGAIGKVINPDTWASNGSIGLRTLPAILENDSSLNKDNACITLGFSRGLYQLLNNAPPKGSPGYPHNLPEFLQTIDPTPSELAPKLVFTGHSLGGALAPVLAYVLRHANALDILPCAYADDPAYAPEIMSNIPNMYGENTILLVHAVVSHLRRMAQKLYAPITLSSFESPIPKPSEPPQDVNSYLDAALAQHVPAYAKAILNVGTQKALCDSSKLEEWEAYPVLGHILYSQMQLEGHGGVLTDEMFEIPDWPGSESIF</sequence>
<evidence type="ECO:0000313" key="2">
    <source>
        <dbReference type="EMBL" id="QRW20666.1"/>
    </source>
</evidence>
<evidence type="ECO:0000259" key="1">
    <source>
        <dbReference type="Pfam" id="PF01764"/>
    </source>
</evidence>
<dbReference type="KEGG" id="rsx:RhiXN_05655"/>
<dbReference type="InterPro" id="IPR029058">
    <property type="entry name" value="AB_hydrolase_fold"/>
</dbReference>
<proteinExistence type="predicted"/>
<dbReference type="EMBL" id="CP059663">
    <property type="protein sequence ID" value="QRW20666.1"/>
    <property type="molecule type" value="Genomic_DNA"/>
</dbReference>
<dbReference type="Gene3D" id="3.40.50.1820">
    <property type="entry name" value="alpha/beta hydrolase"/>
    <property type="match status" value="1"/>
</dbReference>
<organism evidence="2 3">
    <name type="scientific">Rhizoctonia solani</name>
    <dbReference type="NCBI Taxonomy" id="456999"/>
    <lineage>
        <taxon>Eukaryota</taxon>
        <taxon>Fungi</taxon>
        <taxon>Dikarya</taxon>
        <taxon>Basidiomycota</taxon>
        <taxon>Agaricomycotina</taxon>
        <taxon>Agaricomycetes</taxon>
        <taxon>Cantharellales</taxon>
        <taxon>Ceratobasidiaceae</taxon>
        <taxon>Rhizoctonia</taxon>
    </lineage>
</organism>
<dbReference type="Proteomes" id="UP000650533">
    <property type="component" value="Chromosome 6"/>
</dbReference>
<dbReference type="Pfam" id="PF01764">
    <property type="entry name" value="Lipase_3"/>
    <property type="match status" value="1"/>
</dbReference>
<gene>
    <name evidence="2" type="ORF">RhiXN_05655</name>
</gene>